<gene>
    <name evidence="2" type="ORF">BOTBODRAFT_91135</name>
</gene>
<feature type="non-terminal residue" evidence="2">
    <location>
        <position position="1"/>
    </location>
</feature>
<dbReference type="Proteomes" id="UP000027195">
    <property type="component" value="Unassembled WGS sequence"/>
</dbReference>
<evidence type="ECO:0000313" key="2">
    <source>
        <dbReference type="EMBL" id="KDQ10976.1"/>
    </source>
</evidence>
<feature type="domain" description="CxC2-like cysteine cluster KDZ transposase-associated" evidence="1">
    <location>
        <begin position="87"/>
        <end position="192"/>
    </location>
</feature>
<name>A0A067MHE4_BOTB1</name>
<dbReference type="Pfam" id="PF18758">
    <property type="entry name" value="KDZ"/>
    <property type="match status" value="1"/>
</dbReference>
<reference evidence="3" key="1">
    <citation type="journal article" date="2014" name="Proc. Natl. Acad. Sci. U.S.A.">
        <title>Extensive sampling of basidiomycete genomes demonstrates inadequacy of the white-rot/brown-rot paradigm for wood decay fungi.</title>
        <authorList>
            <person name="Riley R."/>
            <person name="Salamov A.A."/>
            <person name="Brown D.W."/>
            <person name="Nagy L.G."/>
            <person name="Floudas D."/>
            <person name="Held B.W."/>
            <person name="Levasseur A."/>
            <person name="Lombard V."/>
            <person name="Morin E."/>
            <person name="Otillar R."/>
            <person name="Lindquist E.A."/>
            <person name="Sun H."/>
            <person name="LaButti K.M."/>
            <person name="Schmutz J."/>
            <person name="Jabbour D."/>
            <person name="Luo H."/>
            <person name="Baker S.E."/>
            <person name="Pisabarro A.G."/>
            <person name="Walton J.D."/>
            <person name="Blanchette R.A."/>
            <person name="Henrissat B."/>
            <person name="Martin F."/>
            <person name="Cullen D."/>
            <person name="Hibbett D.S."/>
            <person name="Grigoriev I.V."/>
        </authorList>
    </citation>
    <scope>NUCLEOTIDE SEQUENCE [LARGE SCALE GENOMIC DNA]</scope>
    <source>
        <strain evidence="3">FD-172 SS1</strain>
    </source>
</reference>
<dbReference type="Pfam" id="PF18803">
    <property type="entry name" value="CxC2"/>
    <property type="match status" value="1"/>
</dbReference>
<dbReference type="OrthoDB" id="3257613at2759"/>
<dbReference type="AlphaFoldDB" id="A0A067MHE4"/>
<evidence type="ECO:0000259" key="1">
    <source>
        <dbReference type="Pfam" id="PF18803"/>
    </source>
</evidence>
<dbReference type="InterPro" id="IPR041457">
    <property type="entry name" value="CxC2_KDZ-assoc"/>
</dbReference>
<dbReference type="InParanoid" id="A0A067MHE4"/>
<protein>
    <recommendedName>
        <fullName evidence="1">CxC2-like cysteine cluster KDZ transposase-associated domain-containing protein</fullName>
    </recommendedName>
</protein>
<keyword evidence="3" id="KW-1185">Reference proteome</keyword>
<dbReference type="STRING" id="930990.A0A067MHE4"/>
<dbReference type="HOGENOM" id="CLU_003703_12_1_1"/>
<feature type="non-terminal residue" evidence="2">
    <location>
        <position position="388"/>
    </location>
</feature>
<accession>A0A067MHE4</accession>
<dbReference type="InterPro" id="IPR040521">
    <property type="entry name" value="KDZ"/>
</dbReference>
<evidence type="ECO:0000313" key="3">
    <source>
        <dbReference type="Proteomes" id="UP000027195"/>
    </source>
</evidence>
<sequence>KLQKATNMLAQFQEKTDLFIQALLQMEAPANPDAPCGCAPQVVGSIRCLECDPDRLRCPECAVKAHQLLPFHVTEKWQNGHFVKAPLGDLGLTYHLGHGGTRCPSLNADANGQLIKVAHINGFHAVRIGFCKCRHAPGHAAQLLGARLFPGTISKPRSAYTVASLTHFHTLTWESHMVIYDYAKALCRFTDGVAPHDVQARYDGFRVVFWFWRHLQLKLRSGQPLGIDKKLPAPYKGSIATICPGCPQPGINFDPKNLDPKPYQDALFLCMDANFRAQQKAKSSDPKDFHLHPGAAYFREDKAFHEYLAKVGDEHEVKLFLRAIPSTCSGFKAGNVLRAGRYKNTVVSGLLSVVCARHSFFRPNASVDLQKGERYSHGDYALAGALSG</sequence>
<proteinExistence type="predicted"/>
<organism evidence="2 3">
    <name type="scientific">Botryobasidium botryosum (strain FD-172 SS1)</name>
    <dbReference type="NCBI Taxonomy" id="930990"/>
    <lineage>
        <taxon>Eukaryota</taxon>
        <taxon>Fungi</taxon>
        <taxon>Dikarya</taxon>
        <taxon>Basidiomycota</taxon>
        <taxon>Agaricomycotina</taxon>
        <taxon>Agaricomycetes</taxon>
        <taxon>Cantharellales</taxon>
        <taxon>Botryobasidiaceae</taxon>
        <taxon>Botryobasidium</taxon>
    </lineage>
</organism>
<dbReference type="EMBL" id="KL198062">
    <property type="protein sequence ID" value="KDQ10976.1"/>
    <property type="molecule type" value="Genomic_DNA"/>
</dbReference>